<reference evidence="1 2" key="1">
    <citation type="submission" date="2020-05" db="EMBL/GenBank/DDBJ databases">
        <title>Whole genome shotgun sequence of Streptomyces microflavus NBRC 13062.</title>
        <authorList>
            <person name="Komaki H."/>
            <person name="Tamura T."/>
        </authorList>
    </citation>
    <scope>NUCLEOTIDE SEQUENCE [LARGE SCALE GENOMIC DNA]</scope>
    <source>
        <strain evidence="1 2">NBRC 13062</strain>
    </source>
</reference>
<dbReference type="Pfam" id="PF19450">
    <property type="entry name" value="DUF5988"/>
    <property type="match status" value="1"/>
</dbReference>
<proteinExistence type="predicted"/>
<protein>
    <submittedName>
        <fullName evidence="1">Uncharacterized protein</fullName>
    </submittedName>
</protein>
<accession>A0A7J0D3L2</accession>
<dbReference type="AlphaFoldDB" id="A0A7J0D3L2"/>
<dbReference type="RefSeq" id="WP_032760335.1">
    <property type="nucleotide sequence ID" value="NZ_CP108588.1"/>
</dbReference>
<sequence length="72" mass="7724">MASIPSFVVLRDGPETLESVRKAITCVTADSERVVVAHCGNNEHFTPTGQTEIVNGVSVPVYAWSYTTAIAE</sequence>
<dbReference type="EMBL" id="BLWD01000002">
    <property type="protein sequence ID" value="GFN09278.1"/>
    <property type="molecule type" value="Genomic_DNA"/>
</dbReference>
<dbReference type="InterPro" id="IPR046030">
    <property type="entry name" value="DUF5988"/>
</dbReference>
<evidence type="ECO:0000313" key="1">
    <source>
        <dbReference type="EMBL" id="GFN09278.1"/>
    </source>
</evidence>
<dbReference type="Proteomes" id="UP000498740">
    <property type="component" value="Unassembled WGS sequence"/>
</dbReference>
<evidence type="ECO:0000313" key="2">
    <source>
        <dbReference type="Proteomes" id="UP000498740"/>
    </source>
</evidence>
<gene>
    <name evidence="1" type="ORF">Smic_78340</name>
</gene>
<comment type="caution">
    <text evidence="1">The sequence shown here is derived from an EMBL/GenBank/DDBJ whole genome shotgun (WGS) entry which is preliminary data.</text>
</comment>
<name>A0A7J0D3L2_STRMI</name>
<organism evidence="1 2">
    <name type="scientific">Streptomyces microflavus</name>
    <name type="common">Streptomyces lipmanii</name>
    <dbReference type="NCBI Taxonomy" id="1919"/>
    <lineage>
        <taxon>Bacteria</taxon>
        <taxon>Bacillati</taxon>
        <taxon>Actinomycetota</taxon>
        <taxon>Actinomycetes</taxon>
        <taxon>Kitasatosporales</taxon>
        <taxon>Streptomycetaceae</taxon>
        <taxon>Streptomyces</taxon>
    </lineage>
</organism>